<dbReference type="Proteomes" id="UP001139646">
    <property type="component" value="Unassembled WGS sequence"/>
</dbReference>
<dbReference type="EMBL" id="JAKKSL010000005">
    <property type="protein sequence ID" value="MCI2285504.1"/>
    <property type="molecule type" value="Genomic_DNA"/>
</dbReference>
<dbReference type="SUPFAM" id="SSF56935">
    <property type="entry name" value="Porins"/>
    <property type="match status" value="1"/>
</dbReference>
<feature type="signal peptide" evidence="4">
    <location>
        <begin position="1"/>
        <end position="25"/>
    </location>
</feature>
<dbReference type="InterPro" id="IPR023614">
    <property type="entry name" value="Porin_dom_sf"/>
</dbReference>
<protein>
    <submittedName>
        <fullName evidence="6">Porin</fullName>
    </submittedName>
</protein>
<name>A0ABS9X5M0_9GAMM</name>
<keyword evidence="2 4" id="KW-0732">Signal</keyword>
<keyword evidence="7" id="KW-1185">Reference proteome</keyword>
<evidence type="ECO:0000313" key="6">
    <source>
        <dbReference type="EMBL" id="MCI2285504.1"/>
    </source>
</evidence>
<gene>
    <name evidence="6" type="ORF">L3081_21520</name>
</gene>
<dbReference type="PANTHER" id="PTHR34501">
    <property type="entry name" value="PROTEIN YDDL-RELATED"/>
    <property type="match status" value="1"/>
</dbReference>
<evidence type="ECO:0000259" key="5">
    <source>
        <dbReference type="Pfam" id="PF13609"/>
    </source>
</evidence>
<organism evidence="6 7">
    <name type="scientific">Colwellia maritima</name>
    <dbReference type="NCBI Taxonomy" id="2912588"/>
    <lineage>
        <taxon>Bacteria</taxon>
        <taxon>Pseudomonadati</taxon>
        <taxon>Pseudomonadota</taxon>
        <taxon>Gammaproteobacteria</taxon>
        <taxon>Alteromonadales</taxon>
        <taxon>Colwelliaceae</taxon>
        <taxon>Colwellia</taxon>
    </lineage>
</organism>
<proteinExistence type="predicted"/>
<comment type="subcellular location">
    <subcellularLocation>
        <location evidence="1">Cell outer membrane</location>
        <topology evidence="1">Multi-pass membrane protein</topology>
    </subcellularLocation>
</comment>
<dbReference type="Pfam" id="PF13609">
    <property type="entry name" value="Porin_4"/>
    <property type="match status" value="1"/>
</dbReference>
<sequence length="347" mass="37870">MNNMKLLNKLCATTLLISAATVASAQEGDVKTSFYGSLRLGADYVDSGTDDDALNGRDYLSRIGTKASVDLGDGLTGLAVVEYGLRGDDNVNFSQNNKPGLRQILIGVQGDFGKVTYGSQTILWHKFVRGAYFSDGLDSLRQGAIRDDDFLQWEMKSGNWKFGAALQTEKQDGDSFDQYQGAIEYKAGPVKLQAAIATDKQGDNTGNLYGVRGWYNVSEQVTLSAFYHLAEADFDIYGGNSSGNVALKSTASGNNVGGATACTNEERSTAGIYGKWKQGKNQIHARYAVNACDIKGDVSSVKVEYIRHYSKNFKLWTSFEQFDSDDSRLPSTGDDMSEFQLGARFDF</sequence>
<dbReference type="Gene3D" id="2.40.160.10">
    <property type="entry name" value="Porin"/>
    <property type="match status" value="1"/>
</dbReference>
<reference evidence="6" key="1">
    <citation type="submission" date="2022-01" db="EMBL/GenBank/DDBJ databases">
        <title>Colwellia maritima, isolated from seawater.</title>
        <authorList>
            <person name="Kristyanto S."/>
            <person name="Jung J."/>
            <person name="Jeon C.O."/>
        </authorList>
    </citation>
    <scope>NUCLEOTIDE SEQUENCE</scope>
    <source>
        <strain evidence="6">MSW7</strain>
    </source>
</reference>
<dbReference type="RefSeq" id="WP_242288384.1">
    <property type="nucleotide sequence ID" value="NZ_JAKKSL010000005.1"/>
</dbReference>
<accession>A0ABS9X5M0</accession>
<evidence type="ECO:0000256" key="2">
    <source>
        <dbReference type="ARBA" id="ARBA00022729"/>
    </source>
</evidence>
<dbReference type="PANTHER" id="PTHR34501:SF2">
    <property type="entry name" value="OUTER MEMBRANE PORIN F-RELATED"/>
    <property type="match status" value="1"/>
</dbReference>
<feature type="domain" description="Porin" evidence="5">
    <location>
        <begin position="12"/>
        <end position="312"/>
    </location>
</feature>
<evidence type="ECO:0000256" key="4">
    <source>
        <dbReference type="SAM" id="SignalP"/>
    </source>
</evidence>
<dbReference type="InterPro" id="IPR033900">
    <property type="entry name" value="Gram_neg_porin_domain"/>
</dbReference>
<evidence type="ECO:0000313" key="7">
    <source>
        <dbReference type="Proteomes" id="UP001139646"/>
    </source>
</evidence>
<dbReference type="InterPro" id="IPR050298">
    <property type="entry name" value="Gram-neg_bact_OMP"/>
</dbReference>
<comment type="caution">
    <text evidence="6">The sequence shown here is derived from an EMBL/GenBank/DDBJ whole genome shotgun (WGS) entry which is preliminary data.</text>
</comment>
<feature type="chain" id="PRO_5045561888" evidence="4">
    <location>
        <begin position="26"/>
        <end position="347"/>
    </location>
</feature>
<evidence type="ECO:0000256" key="1">
    <source>
        <dbReference type="ARBA" id="ARBA00004571"/>
    </source>
</evidence>
<evidence type="ECO:0000256" key="3">
    <source>
        <dbReference type="ARBA" id="ARBA00023136"/>
    </source>
</evidence>
<keyword evidence="3" id="KW-0472">Membrane</keyword>